<dbReference type="InterPro" id="IPR050896">
    <property type="entry name" value="Mito_lipid_metab_GTPase"/>
</dbReference>
<dbReference type="PANTHER" id="PTHR46434">
    <property type="entry name" value="GENETIC INTERACTOR OF PROHIBITINS 3, MITOCHONDRIAL"/>
    <property type="match status" value="1"/>
</dbReference>
<dbReference type="InterPro" id="IPR027417">
    <property type="entry name" value="P-loop_NTPase"/>
</dbReference>
<dbReference type="PANTHER" id="PTHR46434:SF1">
    <property type="entry name" value="GENETIC INTERACTOR OF PROHIBITINS 3, MITOCHONDRIAL"/>
    <property type="match status" value="1"/>
</dbReference>
<proteinExistence type="predicted"/>
<dbReference type="RefSeq" id="XP_033585601.1">
    <property type="nucleotide sequence ID" value="XM_033730228.1"/>
</dbReference>
<protein>
    <submittedName>
        <fullName evidence="1">Uncharacterized protein</fullName>
    </submittedName>
</protein>
<evidence type="ECO:0000313" key="1">
    <source>
        <dbReference type="EMBL" id="KAF2479031.1"/>
    </source>
</evidence>
<feature type="non-terminal residue" evidence="1">
    <location>
        <position position="489"/>
    </location>
</feature>
<evidence type="ECO:0000313" key="2">
    <source>
        <dbReference type="Proteomes" id="UP000799767"/>
    </source>
</evidence>
<dbReference type="OrthoDB" id="1696305at2759"/>
<feature type="non-terminal residue" evidence="1">
    <location>
        <position position="1"/>
    </location>
</feature>
<dbReference type="EMBL" id="MU001642">
    <property type="protein sequence ID" value="KAF2479031.1"/>
    <property type="molecule type" value="Genomic_DNA"/>
</dbReference>
<dbReference type="GO" id="GO:0005739">
    <property type="term" value="C:mitochondrion"/>
    <property type="evidence" value="ECO:0007669"/>
    <property type="project" value="TreeGrafter"/>
</dbReference>
<dbReference type="AlphaFoldDB" id="A0A6A6PH19"/>
<dbReference type="SUPFAM" id="SSF52540">
    <property type="entry name" value="P-loop containing nucleoside triphosphate hydrolases"/>
    <property type="match status" value="1"/>
</dbReference>
<gene>
    <name evidence="1" type="ORF">BDY17DRAFT_231910</name>
</gene>
<name>A0A6A6PH19_9PEZI</name>
<sequence length="489" mass="54075">AKNLPLCCPGCGAPSQTVDSDAPGYYGSRRATKAPRATIARKREDEIFENALNLGVLGDQVPAVPSGDEAAKTVEKAPICDRCHFLLYQSRGQSIVHPSMQSIQQTIEQSPHKHNHIYHVLDAADFPMSLIPNLQHALRLPRMRTLNRRSKTVSYIRGRTAEVSFVITRSDLLAPKKEQVDSLLPYLREVLRDALRGVGKDVRLGNVRLVSAYRGWWTRTVKEDIWTRGGAGWMVGKVNVGKSALYEVVFPKARNEVETNINRMRHQQNQALANVVLDEDEHSSLLPPAQPETPYPHMPIVSALPGTTASPIRIPFGNGRGELIDLPGVHRSSLESYVKPDHRKALMMKTRVVPEQHTIKPGQSLLIGGLVRITPKTHDHVVLAYPFVPLEPHVTSTDKAVAIQTGLYENGEPYSGTVESIITDSARNDIRSAGTVRLQWDVTKARSGPLTHKAAGKMKAANLPFTIYSADILIEGVGWVELTCQVRSR</sequence>
<keyword evidence="2" id="KW-1185">Reference proteome</keyword>
<reference evidence="1" key="1">
    <citation type="journal article" date="2020" name="Stud. Mycol.">
        <title>101 Dothideomycetes genomes: a test case for predicting lifestyles and emergence of pathogens.</title>
        <authorList>
            <person name="Haridas S."/>
            <person name="Albert R."/>
            <person name="Binder M."/>
            <person name="Bloem J."/>
            <person name="Labutti K."/>
            <person name="Salamov A."/>
            <person name="Andreopoulos B."/>
            <person name="Baker S."/>
            <person name="Barry K."/>
            <person name="Bills G."/>
            <person name="Bluhm B."/>
            <person name="Cannon C."/>
            <person name="Castanera R."/>
            <person name="Culley D."/>
            <person name="Daum C."/>
            <person name="Ezra D."/>
            <person name="Gonzalez J."/>
            <person name="Henrissat B."/>
            <person name="Kuo A."/>
            <person name="Liang C."/>
            <person name="Lipzen A."/>
            <person name="Lutzoni F."/>
            <person name="Magnuson J."/>
            <person name="Mondo S."/>
            <person name="Nolan M."/>
            <person name="Ohm R."/>
            <person name="Pangilinan J."/>
            <person name="Park H.-J."/>
            <person name="Ramirez L."/>
            <person name="Alfaro M."/>
            <person name="Sun H."/>
            <person name="Tritt A."/>
            <person name="Yoshinaga Y."/>
            <person name="Zwiers L.-H."/>
            <person name="Turgeon B."/>
            <person name="Goodwin S."/>
            <person name="Spatafora J."/>
            <person name="Crous P."/>
            <person name="Grigoriev I."/>
        </authorList>
    </citation>
    <scope>NUCLEOTIDE SEQUENCE</scope>
    <source>
        <strain evidence="1">CBS 113389</strain>
    </source>
</reference>
<accession>A0A6A6PH19</accession>
<dbReference type="GeneID" id="54471230"/>
<dbReference type="Proteomes" id="UP000799767">
    <property type="component" value="Unassembled WGS sequence"/>
</dbReference>
<dbReference type="Gene3D" id="3.40.50.300">
    <property type="entry name" value="P-loop containing nucleotide triphosphate hydrolases"/>
    <property type="match status" value="1"/>
</dbReference>
<organism evidence="1 2">
    <name type="scientific">Neohortaea acidophila</name>
    <dbReference type="NCBI Taxonomy" id="245834"/>
    <lineage>
        <taxon>Eukaryota</taxon>
        <taxon>Fungi</taxon>
        <taxon>Dikarya</taxon>
        <taxon>Ascomycota</taxon>
        <taxon>Pezizomycotina</taxon>
        <taxon>Dothideomycetes</taxon>
        <taxon>Dothideomycetidae</taxon>
        <taxon>Mycosphaerellales</taxon>
        <taxon>Teratosphaeriaceae</taxon>
        <taxon>Neohortaea</taxon>
    </lineage>
</organism>